<evidence type="ECO:0000256" key="1">
    <source>
        <dbReference type="ARBA" id="ARBA00004370"/>
    </source>
</evidence>
<dbReference type="InterPro" id="IPR007110">
    <property type="entry name" value="Ig-like_dom"/>
</dbReference>
<keyword evidence="4" id="KW-0325">Glycoprotein</keyword>
<protein>
    <recommendedName>
        <fullName evidence="6">Ig-like domain-containing protein</fullName>
    </recommendedName>
</protein>
<dbReference type="PANTHER" id="PTHR12080:SF55">
    <property type="entry name" value="LYMPHOCYTE FUNCTION-ASSOCIATED ANTIGEN 3"/>
    <property type="match status" value="1"/>
</dbReference>
<dbReference type="PROSITE" id="PS50835">
    <property type="entry name" value="IG_LIKE"/>
    <property type="match status" value="1"/>
</dbReference>
<feature type="transmembrane region" description="Helical" evidence="5">
    <location>
        <begin position="280"/>
        <end position="303"/>
    </location>
</feature>
<evidence type="ECO:0000256" key="5">
    <source>
        <dbReference type="SAM" id="Phobius"/>
    </source>
</evidence>
<accession>A0A9Q1HST9</accession>
<dbReference type="PANTHER" id="PTHR12080">
    <property type="entry name" value="SIGNALING LYMPHOCYTIC ACTIVATION MOLECULE"/>
    <property type="match status" value="1"/>
</dbReference>
<dbReference type="GO" id="GO:0009986">
    <property type="term" value="C:cell surface"/>
    <property type="evidence" value="ECO:0007669"/>
    <property type="project" value="TreeGrafter"/>
</dbReference>
<keyword evidence="2" id="KW-0732">Signal</keyword>
<feature type="non-terminal residue" evidence="7">
    <location>
        <position position="313"/>
    </location>
</feature>
<comment type="caution">
    <text evidence="7">The sequence shown here is derived from an EMBL/GenBank/DDBJ whole genome shotgun (WGS) entry which is preliminary data.</text>
</comment>
<dbReference type="Gene3D" id="2.60.40.10">
    <property type="entry name" value="Immunoglobulins"/>
    <property type="match status" value="2"/>
</dbReference>
<evidence type="ECO:0000256" key="2">
    <source>
        <dbReference type="ARBA" id="ARBA00022729"/>
    </source>
</evidence>
<dbReference type="Proteomes" id="UP001152803">
    <property type="component" value="Unassembled WGS sequence"/>
</dbReference>
<dbReference type="InterPro" id="IPR036179">
    <property type="entry name" value="Ig-like_dom_sf"/>
</dbReference>
<dbReference type="SUPFAM" id="SSF48726">
    <property type="entry name" value="Immunoglobulin"/>
    <property type="match status" value="2"/>
</dbReference>
<gene>
    <name evidence="7" type="ORF">COCON_G00152190</name>
</gene>
<keyword evidence="8" id="KW-1185">Reference proteome</keyword>
<evidence type="ECO:0000313" key="8">
    <source>
        <dbReference type="Proteomes" id="UP001152803"/>
    </source>
</evidence>
<name>A0A9Q1HST9_CONCO</name>
<comment type="subcellular location">
    <subcellularLocation>
        <location evidence="1">Membrane</location>
    </subcellularLocation>
</comment>
<keyword evidence="5" id="KW-0812">Transmembrane</keyword>
<dbReference type="EMBL" id="JAFJMO010000011">
    <property type="protein sequence ID" value="KAJ8262762.1"/>
    <property type="molecule type" value="Genomic_DNA"/>
</dbReference>
<dbReference type="InterPro" id="IPR015631">
    <property type="entry name" value="CD2/SLAM_rcpt"/>
</dbReference>
<dbReference type="GO" id="GO:0016020">
    <property type="term" value="C:membrane"/>
    <property type="evidence" value="ECO:0007669"/>
    <property type="project" value="UniProtKB-SubCell"/>
</dbReference>
<dbReference type="OrthoDB" id="8963224at2759"/>
<reference evidence="7" key="1">
    <citation type="journal article" date="2023" name="Science">
        <title>Genome structures resolve the early diversification of teleost fishes.</title>
        <authorList>
            <person name="Parey E."/>
            <person name="Louis A."/>
            <person name="Montfort J."/>
            <person name="Bouchez O."/>
            <person name="Roques C."/>
            <person name="Iampietro C."/>
            <person name="Lluch J."/>
            <person name="Castinel A."/>
            <person name="Donnadieu C."/>
            <person name="Desvignes T."/>
            <person name="Floi Bucao C."/>
            <person name="Jouanno E."/>
            <person name="Wen M."/>
            <person name="Mejri S."/>
            <person name="Dirks R."/>
            <person name="Jansen H."/>
            <person name="Henkel C."/>
            <person name="Chen W.J."/>
            <person name="Zahm M."/>
            <person name="Cabau C."/>
            <person name="Klopp C."/>
            <person name="Thompson A.W."/>
            <person name="Robinson-Rechavi M."/>
            <person name="Braasch I."/>
            <person name="Lecointre G."/>
            <person name="Bobe J."/>
            <person name="Postlethwait J.H."/>
            <person name="Berthelot C."/>
            <person name="Roest Crollius H."/>
            <person name="Guiguen Y."/>
        </authorList>
    </citation>
    <scope>NUCLEOTIDE SEQUENCE</scope>
    <source>
        <strain evidence="7">Concon-B</strain>
    </source>
</reference>
<organism evidence="7 8">
    <name type="scientific">Conger conger</name>
    <name type="common">Conger eel</name>
    <name type="synonym">Muraena conger</name>
    <dbReference type="NCBI Taxonomy" id="82655"/>
    <lineage>
        <taxon>Eukaryota</taxon>
        <taxon>Metazoa</taxon>
        <taxon>Chordata</taxon>
        <taxon>Craniata</taxon>
        <taxon>Vertebrata</taxon>
        <taxon>Euteleostomi</taxon>
        <taxon>Actinopterygii</taxon>
        <taxon>Neopterygii</taxon>
        <taxon>Teleostei</taxon>
        <taxon>Anguilliformes</taxon>
        <taxon>Congridae</taxon>
        <taxon>Conger</taxon>
    </lineage>
</organism>
<evidence type="ECO:0000256" key="4">
    <source>
        <dbReference type="ARBA" id="ARBA00023180"/>
    </source>
</evidence>
<proteinExistence type="predicted"/>
<feature type="domain" description="Ig-like" evidence="6">
    <location>
        <begin position="205"/>
        <end position="265"/>
    </location>
</feature>
<keyword evidence="3 5" id="KW-0472">Membrane</keyword>
<dbReference type="AlphaFoldDB" id="A0A9Q1HST9"/>
<keyword evidence="5" id="KW-1133">Transmembrane helix</keyword>
<evidence type="ECO:0000256" key="3">
    <source>
        <dbReference type="ARBA" id="ARBA00023136"/>
    </source>
</evidence>
<sequence>ILGCGELESCKSRSVAFRNLPLGTRIDCGFLSFCVCHFNLELEETESLKIQRMTTQCQPFKMSRRICIEAMLLCLIVCQCGWCEVVEERGATFRVKVGDSISFPVSAESDHIYTVYHILRKDTFKRFAILRLHHQSLVDVKEPYRGRVSIDNNSIWLHKLNLSDSGPYEVRTGSIYGGSIQLYTDFHVQVFEPVSKPNITAECLGNNVSLSCFSQGTNVTYSWETLPPCGDDSCVRLGQTIHPLPPSTTFTCTAYNPVSKASSVSTHLEKCSTRRLQGGWIPALCAISIFIVFGVLPVLLLYIREKWTNSSLS</sequence>
<dbReference type="GO" id="GO:0005102">
    <property type="term" value="F:signaling receptor binding"/>
    <property type="evidence" value="ECO:0007669"/>
    <property type="project" value="TreeGrafter"/>
</dbReference>
<evidence type="ECO:0000313" key="7">
    <source>
        <dbReference type="EMBL" id="KAJ8262762.1"/>
    </source>
</evidence>
<evidence type="ECO:0000259" key="6">
    <source>
        <dbReference type="PROSITE" id="PS50835"/>
    </source>
</evidence>
<dbReference type="InterPro" id="IPR013783">
    <property type="entry name" value="Ig-like_fold"/>
</dbReference>